<dbReference type="NCBIfam" id="TIGR03151">
    <property type="entry name" value="enACPred_II"/>
    <property type="match status" value="1"/>
</dbReference>
<gene>
    <name evidence="6" type="ORF">SAMN04488695_101136</name>
</gene>
<dbReference type="PANTHER" id="PTHR32332:SF20">
    <property type="entry name" value="2-NITROPROPANE DIOXYGENASE-LIKE PROTEIN"/>
    <property type="match status" value="1"/>
</dbReference>
<evidence type="ECO:0000256" key="5">
    <source>
        <dbReference type="ARBA" id="ARBA00023002"/>
    </source>
</evidence>
<evidence type="ECO:0000256" key="4">
    <source>
        <dbReference type="ARBA" id="ARBA00022643"/>
    </source>
</evidence>
<dbReference type="CDD" id="cd04730">
    <property type="entry name" value="NPD_like"/>
    <property type="match status" value="1"/>
</dbReference>
<dbReference type="RefSeq" id="WP_074908990.1">
    <property type="nucleotide sequence ID" value="NZ_FOVK01000001.1"/>
</dbReference>
<reference evidence="6 7" key="1">
    <citation type="submission" date="2016-10" db="EMBL/GenBank/DDBJ databases">
        <authorList>
            <person name="de Groot N.N."/>
        </authorList>
    </citation>
    <scope>NUCLEOTIDE SEQUENCE [LARGE SCALE GENOMIC DNA]</scope>
    <source>
        <strain evidence="6 7">ML2</strain>
    </source>
</reference>
<accession>A0A1I4XRZ5</accession>
<dbReference type="InterPro" id="IPR013785">
    <property type="entry name" value="Aldolase_TIM"/>
</dbReference>
<dbReference type="Gene3D" id="3.20.20.70">
    <property type="entry name" value="Aldolase class I"/>
    <property type="match status" value="1"/>
</dbReference>
<dbReference type="Proteomes" id="UP000181899">
    <property type="component" value="Unassembled WGS sequence"/>
</dbReference>
<comment type="function">
    <text evidence="1">Nitronate monooxygenase that uses molecular oxygen to catalyze the oxidative denitrification of alkyl nitronates. Acts on propionate 3-nitronate (P3N), the presumed physiological substrate. Probably functions in the detoxification of P3N, a metabolic poison produced by plants and fungi as a defense mechanism.</text>
</comment>
<dbReference type="EMBL" id="FOVK01000001">
    <property type="protein sequence ID" value="SFN28446.1"/>
    <property type="molecule type" value="Genomic_DNA"/>
</dbReference>
<dbReference type="SUPFAM" id="SSF51412">
    <property type="entry name" value="Inosine monophosphate dehydrogenase (IMPDH)"/>
    <property type="match status" value="1"/>
</dbReference>
<keyword evidence="4" id="KW-0288">FMN</keyword>
<evidence type="ECO:0000313" key="7">
    <source>
        <dbReference type="Proteomes" id="UP000181899"/>
    </source>
</evidence>
<protein>
    <recommendedName>
        <fullName evidence="2">Probable nitronate monooxygenase</fullName>
    </recommendedName>
</protein>
<dbReference type="AlphaFoldDB" id="A0A1I4XRZ5"/>
<organism evidence="6 7">
    <name type="scientific">Proteiniclasticum ruminis</name>
    <dbReference type="NCBI Taxonomy" id="398199"/>
    <lineage>
        <taxon>Bacteria</taxon>
        <taxon>Bacillati</taxon>
        <taxon>Bacillota</taxon>
        <taxon>Clostridia</taxon>
        <taxon>Eubacteriales</taxon>
        <taxon>Clostridiaceae</taxon>
        <taxon>Proteiniclasticum</taxon>
    </lineage>
</organism>
<dbReference type="GO" id="GO:0018580">
    <property type="term" value="F:nitronate monooxygenase activity"/>
    <property type="evidence" value="ECO:0007669"/>
    <property type="project" value="InterPro"/>
</dbReference>
<name>A0A1I4XRZ5_9CLOT</name>
<evidence type="ECO:0000256" key="1">
    <source>
        <dbReference type="ARBA" id="ARBA00003535"/>
    </source>
</evidence>
<dbReference type="InterPro" id="IPR017569">
    <property type="entry name" value="Enoyl_ACP_red-II_put"/>
</dbReference>
<dbReference type="eggNOG" id="COG2070">
    <property type="taxonomic scope" value="Bacteria"/>
</dbReference>
<keyword evidence="5" id="KW-0560">Oxidoreductase</keyword>
<evidence type="ECO:0000313" key="6">
    <source>
        <dbReference type="EMBL" id="SFN28446.1"/>
    </source>
</evidence>
<dbReference type="InterPro" id="IPR004136">
    <property type="entry name" value="NMO"/>
</dbReference>
<dbReference type="OrthoDB" id="9778912at2"/>
<dbReference type="PANTHER" id="PTHR32332">
    <property type="entry name" value="2-NITROPROPANE DIOXYGENASE"/>
    <property type="match status" value="1"/>
</dbReference>
<evidence type="ECO:0000256" key="3">
    <source>
        <dbReference type="ARBA" id="ARBA00022630"/>
    </source>
</evidence>
<dbReference type="STRING" id="398199.SAMN05421804_104286"/>
<evidence type="ECO:0000256" key="2">
    <source>
        <dbReference type="ARBA" id="ARBA00013457"/>
    </source>
</evidence>
<sequence length="307" mass="32726">MKNRICELLGIQYPVFQGAMAWLSDGTLAAAVSNAGGLGIIAGGNAEGHIIREEIRKAKSLTDKPFGVNIMLLSPYKDEVIDVVLEEKVAMVTTGAGNPGKYIERFHQAGIKVFPVVPSVALAKKMEKLGADGVIAEGNEAGGHIGKLSSMVLTPQVCDALSIPVVMAGGIGDHRGVDAAFILGAEGVQLGTYFILADECRAHENYKTMVEKAGDLDTTVTGRFTGHPVQVLRNKLTRRFEELEKNGGSLEDYEALGRGSLYQSVILGDLEKGSFMAGQIAGLVSKRGTCSELMAHLLKDVKSIQQR</sequence>
<keyword evidence="3" id="KW-0285">Flavoprotein</keyword>
<proteinExistence type="predicted"/>
<keyword evidence="7" id="KW-1185">Reference proteome</keyword>
<dbReference type="Pfam" id="PF03060">
    <property type="entry name" value="NMO"/>
    <property type="match status" value="2"/>
</dbReference>